<keyword evidence="1" id="KW-1133">Transmembrane helix</keyword>
<evidence type="ECO:0000256" key="1">
    <source>
        <dbReference type="SAM" id="Phobius"/>
    </source>
</evidence>
<keyword evidence="3" id="KW-1185">Reference proteome</keyword>
<organism evidence="2 3">
    <name type="scientific">Lachancea mirantina</name>
    <dbReference type="NCBI Taxonomy" id="1230905"/>
    <lineage>
        <taxon>Eukaryota</taxon>
        <taxon>Fungi</taxon>
        <taxon>Dikarya</taxon>
        <taxon>Ascomycota</taxon>
        <taxon>Saccharomycotina</taxon>
        <taxon>Saccharomycetes</taxon>
        <taxon>Saccharomycetales</taxon>
        <taxon>Saccharomycetaceae</taxon>
        <taxon>Lachancea</taxon>
    </lineage>
</organism>
<dbReference type="AlphaFoldDB" id="A0A1G4KA22"/>
<feature type="transmembrane region" description="Helical" evidence="1">
    <location>
        <begin position="262"/>
        <end position="283"/>
    </location>
</feature>
<evidence type="ECO:0000313" key="3">
    <source>
        <dbReference type="Proteomes" id="UP000191024"/>
    </source>
</evidence>
<proteinExistence type="predicted"/>
<reference evidence="2 3" key="1">
    <citation type="submission" date="2016-03" db="EMBL/GenBank/DDBJ databases">
        <authorList>
            <person name="Devillers H."/>
        </authorList>
    </citation>
    <scope>NUCLEOTIDE SEQUENCE [LARGE SCALE GENOMIC DNA]</scope>
    <source>
        <strain evidence="2">CBS 11717</strain>
    </source>
</reference>
<dbReference type="Proteomes" id="UP000191024">
    <property type="component" value="Chromosome G"/>
</dbReference>
<accession>A0A1G4KA22</accession>
<keyword evidence="1" id="KW-0472">Membrane</keyword>
<dbReference type="OrthoDB" id="4031722at2759"/>
<name>A0A1G4KA22_9SACH</name>
<sequence>MGNSPSRPIVQESYGQEVPPGLRFSRERTMILASLFASRKLMCFPTPHSYERFLNNKRKIDIPANLEDGGLGIPLFEFKYDFFNVPFSSAPKFEIYKYTVIEKGQDYLIPADAKVICVSGGKQLIKSLFCEIWDKTFKGLRTGYEFVFQSQDGPQQFIMLKHHMRENFESTIGDWHVNWCSGFDSTHMDLVVLDPDMPFLFDDKETAAKKKALEKTQKKGMDDLPLWARFRFVSPGILPKLTTKQATLTIGEIDLETNPTEFGLAAIPWYSQIIACMSLLLAYRVERRRKRNNSNNQLNSTIF</sequence>
<protein>
    <submittedName>
        <fullName evidence="2">LAMI_0G08878g1_1</fullName>
    </submittedName>
</protein>
<dbReference type="EMBL" id="LT598469">
    <property type="protein sequence ID" value="SCV01028.1"/>
    <property type="molecule type" value="Genomic_DNA"/>
</dbReference>
<keyword evidence="1" id="KW-0812">Transmembrane</keyword>
<evidence type="ECO:0000313" key="2">
    <source>
        <dbReference type="EMBL" id="SCV01028.1"/>
    </source>
</evidence>
<gene>
    <name evidence="2" type="ORF">LAMI_0G08878G</name>
</gene>